<dbReference type="GO" id="GO:0032259">
    <property type="term" value="P:methylation"/>
    <property type="evidence" value="ECO:0007669"/>
    <property type="project" value="UniProtKB-KW"/>
</dbReference>
<dbReference type="Pfam" id="PF01266">
    <property type="entry name" value="DAO"/>
    <property type="match status" value="1"/>
</dbReference>
<dbReference type="GO" id="GO:0008168">
    <property type="term" value="F:methyltransferase activity"/>
    <property type="evidence" value="ECO:0007669"/>
    <property type="project" value="UniProtKB-KW"/>
</dbReference>
<accession>A0A0W0VE78</accession>
<feature type="compositionally biased region" description="Polar residues" evidence="2">
    <location>
        <begin position="465"/>
        <end position="483"/>
    </location>
</feature>
<keyword evidence="4" id="KW-0808">Transferase</keyword>
<dbReference type="Proteomes" id="UP000055035">
    <property type="component" value="Unassembled WGS sequence"/>
</dbReference>
<dbReference type="STRING" id="456.Ljor_2738"/>
<keyword evidence="4" id="KW-0489">Methyltransferase</keyword>
<dbReference type="PROSITE" id="PS51257">
    <property type="entry name" value="PROKAR_LIPOPROTEIN"/>
    <property type="match status" value="1"/>
</dbReference>
<feature type="domain" description="FAD dependent oxidoreductase" evidence="3">
    <location>
        <begin position="10"/>
        <end position="260"/>
    </location>
</feature>
<organism evidence="4 5">
    <name type="scientific">Legionella jordanis</name>
    <dbReference type="NCBI Taxonomy" id="456"/>
    <lineage>
        <taxon>Bacteria</taxon>
        <taxon>Pseudomonadati</taxon>
        <taxon>Pseudomonadota</taxon>
        <taxon>Gammaproteobacteria</taxon>
        <taxon>Legionellales</taxon>
        <taxon>Legionellaceae</taxon>
        <taxon>Legionella</taxon>
    </lineage>
</organism>
<dbReference type="InterPro" id="IPR006076">
    <property type="entry name" value="FAD-dep_OxRdtase"/>
</dbReference>
<dbReference type="RefSeq" id="WP_058472092.1">
    <property type="nucleotide sequence ID" value="NZ_CAAAIC010000005.1"/>
</dbReference>
<feature type="region of interest" description="Disordered" evidence="2">
    <location>
        <begin position="452"/>
        <end position="520"/>
    </location>
</feature>
<comment type="caution">
    <text evidence="4">The sequence shown here is derived from an EMBL/GenBank/DDBJ whole genome shotgun (WGS) entry which is preliminary data.</text>
</comment>
<keyword evidence="1" id="KW-0560">Oxidoreductase</keyword>
<dbReference type="EMBL" id="LNYJ01000011">
    <property type="protein sequence ID" value="KTD18432.1"/>
    <property type="molecule type" value="Genomic_DNA"/>
</dbReference>
<evidence type="ECO:0000313" key="4">
    <source>
        <dbReference type="EMBL" id="KTD18432.1"/>
    </source>
</evidence>
<dbReference type="AlphaFoldDB" id="A0A0W0VE78"/>
<dbReference type="SUPFAM" id="SSF51905">
    <property type="entry name" value="FAD/NAD(P)-binding domain"/>
    <property type="match status" value="1"/>
</dbReference>
<reference evidence="4 5" key="1">
    <citation type="submission" date="2015-11" db="EMBL/GenBank/DDBJ databases">
        <title>Genomic analysis of 38 Legionella species identifies large and diverse effector repertoires.</title>
        <authorList>
            <person name="Burstein D."/>
            <person name="Amaro F."/>
            <person name="Zusman T."/>
            <person name="Lifshitz Z."/>
            <person name="Cohen O."/>
            <person name="Gilbert J.A."/>
            <person name="Pupko T."/>
            <person name="Shuman H.A."/>
            <person name="Segal G."/>
        </authorList>
    </citation>
    <scope>NUCLEOTIDE SEQUENCE [LARGE SCALE GENOMIC DNA]</scope>
    <source>
        <strain evidence="4 5">BL-540</strain>
    </source>
</reference>
<feature type="compositionally biased region" description="Basic and acidic residues" evidence="2">
    <location>
        <begin position="452"/>
        <end position="464"/>
    </location>
</feature>
<dbReference type="Gene3D" id="3.30.9.10">
    <property type="entry name" value="D-Amino Acid Oxidase, subunit A, domain 2"/>
    <property type="match status" value="1"/>
</dbReference>
<dbReference type="PANTHER" id="PTHR13847">
    <property type="entry name" value="SARCOSINE DEHYDROGENASE-RELATED"/>
    <property type="match status" value="1"/>
</dbReference>
<feature type="compositionally biased region" description="Low complexity" evidence="2">
    <location>
        <begin position="493"/>
        <end position="511"/>
    </location>
</feature>
<dbReference type="OrthoDB" id="9815989at2"/>
<dbReference type="GO" id="GO:0005737">
    <property type="term" value="C:cytoplasm"/>
    <property type="evidence" value="ECO:0007669"/>
    <property type="project" value="TreeGrafter"/>
</dbReference>
<protein>
    <submittedName>
        <fullName evidence="4">Bifunctional tRNA (Mnm(5)s(2)U34)-methyltransferase/FAD-dependent cmnm(5)s(2)U34 oxidoreductase</fullName>
    </submittedName>
</protein>
<keyword evidence="5" id="KW-1185">Reference proteome</keyword>
<evidence type="ECO:0000313" key="5">
    <source>
        <dbReference type="Proteomes" id="UP000055035"/>
    </source>
</evidence>
<evidence type="ECO:0000256" key="2">
    <source>
        <dbReference type="SAM" id="MobiDB-lite"/>
    </source>
</evidence>
<gene>
    <name evidence="4" type="ORF">Ljor_2738</name>
</gene>
<evidence type="ECO:0000259" key="3">
    <source>
        <dbReference type="Pfam" id="PF01266"/>
    </source>
</evidence>
<evidence type="ECO:0000256" key="1">
    <source>
        <dbReference type="ARBA" id="ARBA00023002"/>
    </source>
</evidence>
<name>A0A0W0VE78_9GAMM</name>
<proteinExistence type="predicted"/>
<dbReference type="InterPro" id="IPR036188">
    <property type="entry name" value="FAD/NAD-bd_sf"/>
</dbReference>
<dbReference type="Gene3D" id="3.50.50.60">
    <property type="entry name" value="FAD/NAD(P)-binding domain"/>
    <property type="match status" value="1"/>
</dbReference>
<sequence length="520" mass="58422">MPINELKNKDIAIIGGGWYGCYLALSLAKLGCKVTIYERNSQILSGISGKFGIRLHKGPHYPRSPATRESCLETFERFCQEFPEFVVPHSQSIYALGKIDALGHASKVDKETFETVCRESPEAQHIDMSGEGYTDEIEMAMNLDEPSIILGDRLRNAFLNKLKAAGVNIVCNYKVTETRKTETEQTVICDANNKASVHDFVINATSYQTLIPQDLKDKFPVAMEVRYQPCLALKYKDTQPKSDKPFSAIVMDGMFPCMMPVVDKPNFEQDYILTHGAYTIMASSETPEQAREILNSITDDYIKTMIKPRIEGEAKRFWSWFSTTEQTGEPGEQALNGLSGKLEQHQPETGRFEYCGWAGEVLAKMKTQTEFRGSIVFMYNNILYCFPGKVSNVLNVGDEAVQLLLGENCITENGITYVKNGVLDMARYEIHSKPAPDEPNTCTLNTFERLKEISPQKDKQEKELSSSSVEEISPTVPEQLSSISDKRDTFFYTNPPSSFNNNQSANNCTNQVKNKHPANN</sequence>
<dbReference type="PATRIC" id="fig|456.5.peg.2932"/>
<dbReference type="GO" id="GO:0016491">
    <property type="term" value="F:oxidoreductase activity"/>
    <property type="evidence" value="ECO:0007669"/>
    <property type="project" value="UniProtKB-KW"/>
</dbReference>